<feature type="transmembrane region" description="Helical" evidence="5">
    <location>
        <begin position="172"/>
        <end position="189"/>
    </location>
</feature>
<dbReference type="SMART" id="SM00752">
    <property type="entry name" value="HTTM"/>
    <property type="match status" value="1"/>
</dbReference>
<reference evidence="7 8" key="1">
    <citation type="submission" date="2015-09" db="EMBL/GenBank/DDBJ databases">
        <title>Genome sequence of the marine flavobacterium Croceitalea dokdonensis DOKDO 023 that contains proton- and sodium-pumping rhodopsins.</title>
        <authorList>
            <person name="Kwon S.-K."/>
            <person name="Lee H.K."/>
            <person name="Kwak M.-J."/>
            <person name="Kim J.F."/>
        </authorList>
    </citation>
    <scope>NUCLEOTIDE SEQUENCE [LARGE SCALE GENOMIC DNA]</scope>
    <source>
        <strain evidence="7 8">DOKDO 023</strain>
    </source>
</reference>
<accession>A0A0N8H4B4</accession>
<dbReference type="PANTHER" id="PTHR39535:SF2">
    <property type="entry name" value="HTTM DOMAIN-CONTAINING PROTEIN"/>
    <property type="match status" value="1"/>
</dbReference>
<evidence type="ECO:0000256" key="1">
    <source>
        <dbReference type="ARBA" id="ARBA00004127"/>
    </source>
</evidence>
<comment type="caution">
    <text evidence="7">The sequence shown here is derived from an EMBL/GenBank/DDBJ whole genome shotgun (WGS) entry which is preliminary data.</text>
</comment>
<proteinExistence type="predicted"/>
<dbReference type="InterPro" id="IPR052964">
    <property type="entry name" value="Sporulation_signal_mat"/>
</dbReference>
<feature type="transmembrane region" description="Helical" evidence="5">
    <location>
        <begin position="108"/>
        <end position="125"/>
    </location>
</feature>
<evidence type="ECO:0000256" key="4">
    <source>
        <dbReference type="ARBA" id="ARBA00023136"/>
    </source>
</evidence>
<keyword evidence="8" id="KW-1185">Reference proteome</keyword>
<feature type="transmembrane region" description="Helical" evidence="5">
    <location>
        <begin position="131"/>
        <end position="151"/>
    </location>
</feature>
<dbReference type="Proteomes" id="UP000050280">
    <property type="component" value="Unassembled WGS sequence"/>
</dbReference>
<gene>
    <name evidence="7" type="ORF">I595_1327</name>
</gene>
<keyword evidence="4 5" id="KW-0472">Membrane</keyword>
<dbReference type="PANTHER" id="PTHR39535">
    <property type="entry name" value="SPORULATION-DELAYING PROTEIN SDPB"/>
    <property type="match status" value="1"/>
</dbReference>
<feature type="transmembrane region" description="Helical" evidence="5">
    <location>
        <begin position="226"/>
        <end position="247"/>
    </location>
</feature>
<feature type="transmembrane region" description="Helical" evidence="5">
    <location>
        <begin position="82"/>
        <end position="103"/>
    </location>
</feature>
<feature type="transmembrane region" description="Helical" evidence="5">
    <location>
        <begin position="20"/>
        <end position="41"/>
    </location>
</feature>
<feature type="domain" description="HTTM-like" evidence="6">
    <location>
        <begin position="12"/>
        <end position="293"/>
    </location>
</feature>
<name>A0A0N8H4B4_9FLAO</name>
<organism evidence="7 8">
    <name type="scientific">Croceitalea dokdonensis DOKDO 023</name>
    <dbReference type="NCBI Taxonomy" id="1300341"/>
    <lineage>
        <taxon>Bacteria</taxon>
        <taxon>Pseudomonadati</taxon>
        <taxon>Bacteroidota</taxon>
        <taxon>Flavobacteriia</taxon>
        <taxon>Flavobacteriales</taxon>
        <taxon>Flavobacteriaceae</taxon>
        <taxon>Croceitalea</taxon>
    </lineage>
</organism>
<evidence type="ECO:0000313" key="7">
    <source>
        <dbReference type="EMBL" id="KPM32900.1"/>
    </source>
</evidence>
<dbReference type="AlphaFoldDB" id="A0A0N8H4B4"/>
<dbReference type="STRING" id="1300341.I595_1327"/>
<evidence type="ECO:0000313" key="8">
    <source>
        <dbReference type="Proteomes" id="UP000050280"/>
    </source>
</evidence>
<dbReference type="InterPro" id="IPR011020">
    <property type="entry name" value="HTTM-like"/>
</dbReference>
<dbReference type="GO" id="GO:0012505">
    <property type="term" value="C:endomembrane system"/>
    <property type="evidence" value="ECO:0007669"/>
    <property type="project" value="UniProtKB-SubCell"/>
</dbReference>
<evidence type="ECO:0000256" key="3">
    <source>
        <dbReference type="ARBA" id="ARBA00022989"/>
    </source>
</evidence>
<keyword evidence="3 5" id="KW-1133">Transmembrane helix</keyword>
<sequence length="311" mass="36312">MKFGAIFTNNNSKSTGETLYLVFFRIAIALFLIAHISAIYADFDYLFGSGSLIPNQVTNFYLGSYDMSLLRWSQYFGWDIDFTFQLTLLLFILFVLFLLVGLFTQPSAFLLLVLHISIVKTNTFFNYGMDYFASICLFLLCFLPSNVSFSLDAILFHKKIDGLRARLDFPIIRKYMGIFMCIAYFFSGFDKLLGYNWRNGESIWKTFTLPYSNLDFNLQLEWLADYPWVMIGMGWFVILQEIFYFLINHKPLRRFWLIGIVCMHLGIALILNLYFFSAIMIILNLTTYYDFEGKLKGFQTFGKSSELKPQS</sequence>
<keyword evidence="2 5" id="KW-0812">Transmembrane</keyword>
<evidence type="ECO:0000256" key="5">
    <source>
        <dbReference type="SAM" id="Phobius"/>
    </source>
</evidence>
<comment type="subcellular location">
    <subcellularLocation>
        <location evidence="1">Endomembrane system</location>
        <topology evidence="1">Multi-pass membrane protein</topology>
    </subcellularLocation>
</comment>
<dbReference type="EMBL" id="LDJX01000002">
    <property type="protein sequence ID" value="KPM32900.1"/>
    <property type="molecule type" value="Genomic_DNA"/>
</dbReference>
<evidence type="ECO:0000256" key="2">
    <source>
        <dbReference type="ARBA" id="ARBA00022692"/>
    </source>
</evidence>
<evidence type="ECO:0000259" key="6">
    <source>
        <dbReference type="SMART" id="SM00752"/>
    </source>
</evidence>
<feature type="transmembrane region" description="Helical" evidence="5">
    <location>
        <begin position="254"/>
        <end position="283"/>
    </location>
</feature>
<protein>
    <recommendedName>
        <fullName evidence="6">HTTM-like domain-containing protein</fullName>
    </recommendedName>
</protein>